<evidence type="ECO:0000256" key="10">
    <source>
        <dbReference type="ARBA" id="ARBA00022989"/>
    </source>
</evidence>
<comment type="catalytic activity">
    <reaction evidence="1">
        <text>S-ubiquitinyl-[E2 ubiquitin-conjugating enzyme]-L-cysteine + [acceptor protein]-L-lysine = [E2 ubiquitin-conjugating enzyme]-L-cysteine + N(6)-ubiquitinyl-[acceptor protein]-L-lysine.</text>
        <dbReference type="EC" id="2.3.2.27"/>
    </reaction>
</comment>
<reference evidence="13" key="1">
    <citation type="submission" date="2018-11" db="EMBL/GenBank/DDBJ databases">
        <authorList>
            <consortium name="Genoscope - CEA"/>
            <person name="William W."/>
        </authorList>
    </citation>
    <scope>NUCLEOTIDE SEQUENCE</scope>
</reference>
<evidence type="ECO:0000256" key="8">
    <source>
        <dbReference type="ARBA" id="ARBA00022786"/>
    </source>
</evidence>
<dbReference type="EMBL" id="LR031872">
    <property type="protein sequence ID" value="VDC85900.1"/>
    <property type="molecule type" value="Genomic_DNA"/>
</dbReference>
<dbReference type="EC" id="2.3.2.27" evidence="3"/>
<dbReference type="Pfam" id="PF12483">
    <property type="entry name" value="GIDE"/>
    <property type="match status" value="1"/>
</dbReference>
<evidence type="ECO:0000256" key="6">
    <source>
        <dbReference type="ARBA" id="ARBA00022723"/>
    </source>
</evidence>
<dbReference type="PANTHER" id="PTHR47568:SF2">
    <property type="entry name" value="E3 UBIQUITIN-PROTEIN LIGASE SP1-RELATED"/>
    <property type="match status" value="1"/>
</dbReference>
<evidence type="ECO:0000256" key="4">
    <source>
        <dbReference type="ARBA" id="ARBA00022679"/>
    </source>
</evidence>
<evidence type="ECO:0000256" key="3">
    <source>
        <dbReference type="ARBA" id="ARBA00012483"/>
    </source>
</evidence>
<evidence type="ECO:0000256" key="1">
    <source>
        <dbReference type="ARBA" id="ARBA00000900"/>
    </source>
</evidence>
<keyword evidence="9" id="KW-0862">Zinc</keyword>
<accession>A0A3P6AKS5</accession>
<evidence type="ECO:0000259" key="12">
    <source>
        <dbReference type="Pfam" id="PF12483"/>
    </source>
</evidence>
<evidence type="ECO:0000256" key="2">
    <source>
        <dbReference type="ARBA" id="ARBA00004141"/>
    </source>
</evidence>
<comment type="subcellular location">
    <subcellularLocation>
        <location evidence="2">Membrane</location>
        <topology evidence="2">Multi-pass membrane protein</topology>
    </subcellularLocation>
</comment>
<dbReference type="GO" id="GO:0008270">
    <property type="term" value="F:zinc ion binding"/>
    <property type="evidence" value="ECO:0007669"/>
    <property type="project" value="UniProtKB-KW"/>
</dbReference>
<keyword evidence="11" id="KW-0472">Membrane</keyword>
<name>A0A3P6AKS5_BRAOL</name>
<organism evidence="13">
    <name type="scientific">Brassica oleracea</name>
    <name type="common">Wild cabbage</name>
    <dbReference type="NCBI Taxonomy" id="3712"/>
    <lineage>
        <taxon>Eukaryota</taxon>
        <taxon>Viridiplantae</taxon>
        <taxon>Streptophyta</taxon>
        <taxon>Embryophyta</taxon>
        <taxon>Tracheophyta</taxon>
        <taxon>Spermatophyta</taxon>
        <taxon>Magnoliopsida</taxon>
        <taxon>eudicotyledons</taxon>
        <taxon>Gunneridae</taxon>
        <taxon>Pentapetalae</taxon>
        <taxon>rosids</taxon>
        <taxon>malvids</taxon>
        <taxon>Brassicales</taxon>
        <taxon>Brassicaceae</taxon>
        <taxon>Brassiceae</taxon>
        <taxon>Brassica</taxon>
    </lineage>
</organism>
<evidence type="ECO:0000256" key="11">
    <source>
        <dbReference type="ARBA" id="ARBA00023136"/>
    </source>
</evidence>
<keyword evidence="6" id="KW-0479">Metal-binding</keyword>
<dbReference type="GO" id="GO:0061630">
    <property type="term" value="F:ubiquitin protein ligase activity"/>
    <property type="evidence" value="ECO:0007669"/>
    <property type="project" value="UniProtKB-EC"/>
</dbReference>
<dbReference type="PANTHER" id="PTHR47568">
    <property type="match status" value="1"/>
</dbReference>
<dbReference type="GO" id="GO:0016567">
    <property type="term" value="P:protein ubiquitination"/>
    <property type="evidence" value="ECO:0007669"/>
    <property type="project" value="InterPro"/>
</dbReference>
<dbReference type="InterPro" id="IPR044231">
    <property type="entry name" value="SP1/SPL1"/>
</dbReference>
<keyword evidence="5" id="KW-0812">Transmembrane</keyword>
<keyword evidence="7" id="KW-0863">Zinc-finger</keyword>
<evidence type="ECO:0000256" key="9">
    <source>
        <dbReference type="ARBA" id="ARBA00022833"/>
    </source>
</evidence>
<evidence type="ECO:0000256" key="7">
    <source>
        <dbReference type="ARBA" id="ARBA00022771"/>
    </source>
</evidence>
<dbReference type="GO" id="GO:0016020">
    <property type="term" value="C:membrane"/>
    <property type="evidence" value="ECO:0007669"/>
    <property type="project" value="UniProtKB-SubCell"/>
</dbReference>
<dbReference type="InterPro" id="IPR022170">
    <property type="entry name" value="MUL1-like"/>
</dbReference>
<keyword evidence="10" id="KW-1133">Transmembrane helix</keyword>
<evidence type="ECO:0000313" key="13">
    <source>
        <dbReference type="EMBL" id="VDC85900.1"/>
    </source>
</evidence>
<proteinExistence type="predicted"/>
<gene>
    <name evidence="13" type="ORF">BOLC3T13080H</name>
</gene>
<keyword evidence="8" id="KW-0833">Ubl conjugation pathway</keyword>
<feature type="domain" description="E3 Ubiquitin ligase MUL1-like" evidence="12">
    <location>
        <begin position="213"/>
        <end position="302"/>
    </location>
</feature>
<sequence length="371" mass="40957">MDVAAIEPAVILGTVGSNLAVEKIPSGDLCAFSFPIFESFTDFVSSGLDELQGVSLYKIAKILWMLGLGCYFISGCRKYSYSSYMEKAISVSKLNELNDLKILVNLLEKCNETLVVKVTGKVVCSEAPIVVRLPDLDSDVECKTPIISTFLKSQSDSISCVIYKGETEIVYADRTRNGDRFSSTMGLKSILDEVPWYLVSLFPMIFFFKIEFFTIADDTDRVYVEGIQKAKGFDLVTRKREVAGPGTAFLRELEFAREIDNPQGMKILGVKHIECALKVDSALTIVGNAAKDNRGNIIIRDPLFVCQSDVDYNVAKSTVFGQSSALDIGWMSAFVFSSVVFATESLKNFSFSETPSQVADGLDFLFQVDIP</sequence>
<keyword evidence="4" id="KW-0808">Transferase</keyword>
<dbReference type="AlphaFoldDB" id="A0A3P6AKS5"/>
<protein>
    <recommendedName>
        <fullName evidence="3">RING-type E3 ubiquitin transferase</fullName>
        <ecNumber evidence="3">2.3.2.27</ecNumber>
    </recommendedName>
</protein>
<evidence type="ECO:0000256" key="5">
    <source>
        <dbReference type="ARBA" id="ARBA00022692"/>
    </source>
</evidence>